<feature type="region of interest" description="Disordered" evidence="2">
    <location>
        <begin position="1"/>
        <end position="37"/>
    </location>
</feature>
<sequence length="411" mass="45723">MGRRVTKTKKKVKSKNKQSASKDESAKAEGSKKKPTAIHEALRQNVETHKPAEAAKYTVSQLLAKAEEYIDTFEFEMAQKFCQRALELEPDNVQALETSGTLLLELGELDSARHCFGRAIEVSPDDGYSKFMNMGQLLGGADAIKCFGRGLELMMKEQEQQTQGGGAGDASTQTKAPVTDRDVSNAHCSMAEIYLTDACFVTEAEERCRHHLDEAIKRDGDNPEAHHLLASFFLSKDEPEVSVMSPLMNAKAAIEKGISLWLPQMKELVKPDGPAVDPIEVCAVSYPARINATKILIELEKYDDASEVLELLLDEEDEVVEVWYLLGWLNYLQGADCHTNARYYLLKAQRVATKVGCEDEAILQHIDELVQELGPGEDDENEDEEGKEGEDDEMDSDSEEEGEEGKMDMDH</sequence>
<name>A0AAD9NRU1_RIDPI</name>
<proteinExistence type="predicted"/>
<evidence type="ECO:0000256" key="1">
    <source>
        <dbReference type="PROSITE-ProRule" id="PRU00339"/>
    </source>
</evidence>
<protein>
    <recommendedName>
        <fullName evidence="5">Assembly chaperone of rpl4</fullName>
    </recommendedName>
</protein>
<feature type="repeat" description="TPR" evidence="1">
    <location>
        <begin position="93"/>
        <end position="126"/>
    </location>
</feature>
<dbReference type="Gene3D" id="1.25.40.10">
    <property type="entry name" value="Tetratricopeptide repeat domain"/>
    <property type="match status" value="2"/>
</dbReference>
<feature type="compositionally biased region" description="Acidic residues" evidence="2">
    <location>
        <begin position="375"/>
        <end position="403"/>
    </location>
</feature>
<dbReference type="InterPro" id="IPR011990">
    <property type="entry name" value="TPR-like_helical_dom_sf"/>
</dbReference>
<keyword evidence="1" id="KW-0802">TPR repeat</keyword>
<dbReference type="GO" id="GO:0035091">
    <property type="term" value="F:phosphatidylinositol binding"/>
    <property type="evidence" value="ECO:0007669"/>
    <property type="project" value="TreeGrafter"/>
</dbReference>
<keyword evidence="4" id="KW-1185">Reference proteome</keyword>
<dbReference type="SUPFAM" id="SSF48452">
    <property type="entry name" value="TPR-like"/>
    <property type="match status" value="1"/>
</dbReference>
<organism evidence="3 4">
    <name type="scientific">Ridgeia piscesae</name>
    <name type="common">Tubeworm</name>
    <dbReference type="NCBI Taxonomy" id="27915"/>
    <lineage>
        <taxon>Eukaryota</taxon>
        <taxon>Metazoa</taxon>
        <taxon>Spiralia</taxon>
        <taxon>Lophotrochozoa</taxon>
        <taxon>Annelida</taxon>
        <taxon>Polychaeta</taxon>
        <taxon>Sedentaria</taxon>
        <taxon>Canalipalpata</taxon>
        <taxon>Sabellida</taxon>
        <taxon>Siboglinidae</taxon>
        <taxon>Ridgeia</taxon>
    </lineage>
</organism>
<comment type="caution">
    <text evidence="3">The sequence shown here is derived from an EMBL/GenBank/DDBJ whole genome shotgun (WGS) entry which is preliminary data.</text>
</comment>
<feature type="compositionally biased region" description="Basic residues" evidence="2">
    <location>
        <begin position="1"/>
        <end position="16"/>
    </location>
</feature>
<accession>A0AAD9NRU1</accession>
<dbReference type="PANTHER" id="PTHR28654">
    <property type="entry name" value="AXIN INTERACTOR, DORSALIZATION-ASSOCIATED PROTEIN"/>
    <property type="match status" value="1"/>
</dbReference>
<dbReference type="GO" id="GO:0016020">
    <property type="term" value="C:membrane"/>
    <property type="evidence" value="ECO:0007669"/>
    <property type="project" value="TreeGrafter"/>
</dbReference>
<dbReference type="InterPro" id="IPR019734">
    <property type="entry name" value="TPR_rpt"/>
</dbReference>
<evidence type="ECO:0000313" key="3">
    <source>
        <dbReference type="EMBL" id="KAK2177144.1"/>
    </source>
</evidence>
<evidence type="ECO:0000313" key="4">
    <source>
        <dbReference type="Proteomes" id="UP001209878"/>
    </source>
</evidence>
<dbReference type="CDD" id="cd24142">
    <property type="entry name" value="ACL4-like"/>
    <property type="match status" value="1"/>
</dbReference>
<dbReference type="AlphaFoldDB" id="A0AAD9NRU1"/>
<feature type="repeat" description="TPR" evidence="1">
    <location>
        <begin position="59"/>
        <end position="92"/>
    </location>
</feature>
<dbReference type="Pfam" id="PF13181">
    <property type="entry name" value="TPR_8"/>
    <property type="match status" value="2"/>
</dbReference>
<evidence type="ECO:0000256" key="2">
    <source>
        <dbReference type="SAM" id="MobiDB-lite"/>
    </source>
</evidence>
<reference evidence="3" key="1">
    <citation type="journal article" date="2023" name="Mol. Biol. Evol.">
        <title>Third-Generation Sequencing Reveals the Adaptive Role of the Epigenome in Three Deep-Sea Polychaetes.</title>
        <authorList>
            <person name="Perez M."/>
            <person name="Aroh O."/>
            <person name="Sun Y."/>
            <person name="Lan Y."/>
            <person name="Juniper S.K."/>
            <person name="Young C.R."/>
            <person name="Angers B."/>
            <person name="Qian P.Y."/>
        </authorList>
    </citation>
    <scope>NUCLEOTIDE SEQUENCE</scope>
    <source>
        <strain evidence="3">R07B-5</strain>
    </source>
</reference>
<dbReference type="Proteomes" id="UP001209878">
    <property type="component" value="Unassembled WGS sequence"/>
</dbReference>
<dbReference type="PROSITE" id="PS50005">
    <property type="entry name" value="TPR"/>
    <property type="match status" value="2"/>
</dbReference>
<evidence type="ECO:0008006" key="5">
    <source>
        <dbReference type="Google" id="ProtNLM"/>
    </source>
</evidence>
<gene>
    <name evidence="3" type="ORF">NP493_616g01012</name>
</gene>
<feature type="compositionally biased region" description="Basic and acidic residues" evidence="2">
    <location>
        <begin position="20"/>
        <end position="32"/>
    </location>
</feature>
<dbReference type="SMART" id="SM00028">
    <property type="entry name" value="TPR"/>
    <property type="match status" value="2"/>
</dbReference>
<dbReference type="GO" id="GO:0048264">
    <property type="term" value="P:determination of ventral identity"/>
    <property type="evidence" value="ECO:0007669"/>
    <property type="project" value="TreeGrafter"/>
</dbReference>
<feature type="region of interest" description="Disordered" evidence="2">
    <location>
        <begin position="370"/>
        <end position="411"/>
    </location>
</feature>
<dbReference type="PANTHER" id="PTHR28654:SF1">
    <property type="entry name" value="AXIN INTERACTOR, DORSALIZATION-ASSOCIATED PROTEIN"/>
    <property type="match status" value="1"/>
</dbReference>
<dbReference type="Pfam" id="PF13432">
    <property type="entry name" value="TPR_16"/>
    <property type="match status" value="1"/>
</dbReference>
<dbReference type="EMBL" id="JAODUO010000616">
    <property type="protein sequence ID" value="KAK2177144.1"/>
    <property type="molecule type" value="Genomic_DNA"/>
</dbReference>